<comment type="similarity">
    <text evidence="2 9">Belongs to the peptidase M18 family.</text>
</comment>
<evidence type="ECO:0000256" key="2">
    <source>
        <dbReference type="ARBA" id="ARBA00008290"/>
    </source>
</evidence>
<keyword evidence="5 9" id="KW-0479">Metal-binding</keyword>
<dbReference type="EMBL" id="WWEQ01000062">
    <property type="protein sequence ID" value="MYM20611.1"/>
    <property type="molecule type" value="Genomic_DNA"/>
</dbReference>
<keyword evidence="6 9" id="KW-0378">Hydrolase</keyword>
<name>A0A6N9HA12_9MICO</name>
<dbReference type="PANTHER" id="PTHR28570">
    <property type="entry name" value="ASPARTYL AMINOPEPTIDASE"/>
    <property type="match status" value="1"/>
</dbReference>
<evidence type="ECO:0000256" key="4">
    <source>
        <dbReference type="ARBA" id="ARBA00022670"/>
    </source>
</evidence>
<evidence type="ECO:0000256" key="3">
    <source>
        <dbReference type="ARBA" id="ARBA00022438"/>
    </source>
</evidence>
<dbReference type="Gene3D" id="3.40.630.10">
    <property type="entry name" value="Zn peptidases"/>
    <property type="match status" value="1"/>
</dbReference>
<evidence type="ECO:0000256" key="5">
    <source>
        <dbReference type="ARBA" id="ARBA00022723"/>
    </source>
</evidence>
<proteinExistence type="inferred from homology"/>
<keyword evidence="12" id="KW-1185">Reference proteome</keyword>
<dbReference type="SUPFAM" id="SSF101821">
    <property type="entry name" value="Aminopeptidase/glucanase lid domain"/>
    <property type="match status" value="1"/>
</dbReference>
<keyword evidence="8 9" id="KW-0482">Metalloprotease</keyword>
<evidence type="ECO:0000256" key="9">
    <source>
        <dbReference type="RuleBase" id="RU004386"/>
    </source>
</evidence>
<evidence type="ECO:0000256" key="8">
    <source>
        <dbReference type="ARBA" id="ARBA00023049"/>
    </source>
</evidence>
<reference evidence="11 12" key="1">
    <citation type="submission" date="2020-01" db="EMBL/GenBank/DDBJ databases">
        <authorList>
            <person name="Deng T."/>
        </authorList>
    </citation>
    <scope>NUCLEOTIDE SEQUENCE [LARGE SCALE GENOMIC DNA]</scope>
    <source>
        <strain evidence="11 12">5221</strain>
    </source>
</reference>
<dbReference type="GO" id="GO:0006508">
    <property type="term" value="P:proteolysis"/>
    <property type="evidence" value="ECO:0007669"/>
    <property type="project" value="UniProtKB-KW"/>
</dbReference>
<dbReference type="GO" id="GO:0008270">
    <property type="term" value="F:zinc ion binding"/>
    <property type="evidence" value="ECO:0007669"/>
    <property type="project" value="InterPro"/>
</dbReference>
<dbReference type="EC" id="3.4.11.-" evidence="10"/>
<comment type="caution">
    <text evidence="11">The sequence shown here is derived from an EMBL/GenBank/DDBJ whole genome shotgun (WGS) entry which is preliminary data.</text>
</comment>
<accession>A0A6N9HA12</accession>
<evidence type="ECO:0000313" key="11">
    <source>
        <dbReference type="EMBL" id="MYM20611.1"/>
    </source>
</evidence>
<dbReference type="Proteomes" id="UP000469215">
    <property type="component" value="Unassembled WGS sequence"/>
</dbReference>
<dbReference type="RefSeq" id="WP_160954025.1">
    <property type="nucleotide sequence ID" value="NZ_WWEQ01000062.1"/>
</dbReference>
<dbReference type="NCBIfam" id="NF002759">
    <property type="entry name" value="PRK02813.1"/>
    <property type="match status" value="1"/>
</dbReference>
<dbReference type="PRINTS" id="PR00932">
    <property type="entry name" value="AMINO1PTASE"/>
</dbReference>
<dbReference type="Gene3D" id="2.30.250.10">
    <property type="entry name" value="Aminopeptidase i, Domain 2"/>
    <property type="match status" value="1"/>
</dbReference>
<dbReference type="PANTHER" id="PTHR28570:SF3">
    <property type="entry name" value="ASPARTYL AMINOPEPTIDASE"/>
    <property type="match status" value="1"/>
</dbReference>
<organism evidence="11 12">
    <name type="scientific">Brevibacterium rongguiense</name>
    <dbReference type="NCBI Taxonomy" id="2695267"/>
    <lineage>
        <taxon>Bacteria</taxon>
        <taxon>Bacillati</taxon>
        <taxon>Actinomycetota</taxon>
        <taxon>Actinomycetes</taxon>
        <taxon>Micrococcales</taxon>
        <taxon>Brevibacteriaceae</taxon>
        <taxon>Brevibacterium</taxon>
    </lineage>
</organism>
<evidence type="ECO:0000256" key="10">
    <source>
        <dbReference type="RuleBase" id="RU004387"/>
    </source>
</evidence>
<dbReference type="GO" id="GO:0008237">
    <property type="term" value="F:metallopeptidase activity"/>
    <property type="evidence" value="ECO:0007669"/>
    <property type="project" value="UniProtKB-KW"/>
</dbReference>
<evidence type="ECO:0000313" key="12">
    <source>
        <dbReference type="Proteomes" id="UP000469215"/>
    </source>
</evidence>
<dbReference type="AlphaFoldDB" id="A0A6N9HA12"/>
<dbReference type="GO" id="GO:0005737">
    <property type="term" value="C:cytoplasm"/>
    <property type="evidence" value="ECO:0007669"/>
    <property type="project" value="UniProtKB-ARBA"/>
</dbReference>
<evidence type="ECO:0000256" key="6">
    <source>
        <dbReference type="ARBA" id="ARBA00022801"/>
    </source>
</evidence>
<evidence type="ECO:0000256" key="7">
    <source>
        <dbReference type="ARBA" id="ARBA00022833"/>
    </source>
</evidence>
<gene>
    <name evidence="11" type="ORF">GSY69_11725</name>
</gene>
<sequence>MDTPQPTAQPPAPDAAAQDLAGFVAAAPTSFHAAAEVACRLSAAGYRELAEGQRWELAPGDRCVIVRDGAAIAFAVPAEPLPAPTLRVLGAHTDSPALKLGPSADFASAGARQIDVEVYGGPLLNSWLDRELCLAGRLVLADGSRALVRTGPIARIPQLAIHLDRQVNDGLALDRQRHLPPVIGLQVPGEDADGVMDLLARAAGVDADRIVGHDVYTIPAQPPEAFGARREFLAAPRLDNLTSVHAGTAAMERVDPAGLDAIAVFAAFDHEEVGSQTRSGAGGPFLADVCERILLALGADRADVLAALSGSVCLSADAGHAVHPNYPERHDPVVRPVLGRGPLLKLNAQQRYATDAVGAGAWAAACARAGVEYQEFVSHNDVPCGSTIGPITAARLGMTTVDVGIALWSMHSAREMCASADVAALNAALAAFVQG</sequence>
<keyword evidence="3 9" id="KW-0031">Aminopeptidase</keyword>
<protein>
    <recommendedName>
        <fullName evidence="10">M18 family aminopeptidase</fullName>
        <ecNumber evidence="10">3.4.11.-</ecNumber>
    </recommendedName>
</protein>
<dbReference type="InterPro" id="IPR001948">
    <property type="entry name" value="Peptidase_M18"/>
</dbReference>
<dbReference type="InterPro" id="IPR023358">
    <property type="entry name" value="Peptidase_M18_dom2"/>
</dbReference>
<keyword evidence="7 9" id="KW-0862">Zinc</keyword>
<evidence type="ECO:0000256" key="1">
    <source>
        <dbReference type="ARBA" id="ARBA00001947"/>
    </source>
</evidence>
<dbReference type="Pfam" id="PF02127">
    <property type="entry name" value="Peptidase_M18"/>
    <property type="match status" value="1"/>
</dbReference>
<keyword evidence="4 9" id="KW-0645">Protease</keyword>
<comment type="cofactor">
    <cofactor evidence="1 10">
        <name>Zn(2+)</name>
        <dbReference type="ChEBI" id="CHEBI:29105"/>
    </cofactor>
</comment>
<dbReference type="SUPFAM" id="SSF53187">
    <property type="entry name" value="Zn-dependent exopeptidases"/>
    <property type="match status" value="1"/>
</dbReference>
<dbReference type="GO" id="GO:0004177">
    <property type="term" value="F:aminopeptidase activity"/>
    <property type="evidence" value="ECO:0007669"/>
    <property type="project" value="UniProtKB-KW"/>
</dbReference>